<accession>A0A1T4X4I7</accession>
<dbReference type="Pfam" id="PF02880">
    <property type="entry name" value="PGM_PMM_III"/>
    <property type="match status" value="1"/>
</dbReference>
<keyword evidence="5" id="KW-0460">Magnesium</keyword>
<dbReference type="PANTHER" id="PTHR42946">
    <property type="entry name" value="PHOSPHOHEXOSE MUTASE"/>
    <property type="match status" value="1"/>
</dbReference>
<dbReference type="SUPFAM" id="SSF55957">
    <property type="entry name" value="Phosphoglucomutase, C-terminal domain"/>
    <property type="match status" value="1"/>
</dbReference>
<dbReference type="Gene3D" id="3.30.310.50">
    <property type="entry name" value="Alpha-D-phosphohexomutase, C-terminal domain"/>
    <property type="match status" value="1"/>
</dbReference>
<dbReference type="RefSeq" id="WP_143287208.1">
    <property type="nucleotide sequence ID" value="NZ_FUYH01000006.1"/>
</dbReference>
<feature type="domain" description="Alpha-D-phosphohexomutase alpha/beta/alpha" evidence="8">
    <location>
        <begin position="191"/>
        <end position="282"/>
    </location>
</feature>
<keyword evidence="3" id="KW-0597">Phosphoprotein</keyword>
<evidence type="ECO:0000256" key="3">
    <source>
        <dbReference type="ARBA" id="ARBA00022553"/>
    </source>
</evidence>
<evidence type="ECO:0000256" key="4">
    <source>
        <dbReference type="ARBA" id="ARBA00022723"/>
    </source>
</evidence>
<gene>
    <name evidence="10" type="ORF">SAMN05443428_10632</name>
</gene>
<comment type="cofactor">
    <cofactor evidence="1">
        <name>Mg(2+)</name>
        <dbReference type="ChEBI" id="CHEBI:18420"/>
    </cofactor>
</comment>
<feature type="domain" description="Alpha-D-phosphohexomutase alpha/beta/alpha" evidence="7">
    <location>
        <begin position="10"/>
        <end position="147"/>
    </location>
</feature>
<feature type="domain" description="Alpha-D-phosphohexomutase alpha/beta/alpha" evidence="9">
    <location>
        <begin position="287"/>
        <end position="395"/>
    </location>
</feature>
<dbReference type="Pfam" id="PF02878">
    <property type="entry name" value="PGM_PMM_I"/>
    <property type="match status" value="1"/>
</dbReference>
<dbReference type="GO" id="GO:0004615">
    <property type="term" value="F:phosphomannomutase activity"/>
    <property type="evidence" value="ECO:0007669"/>
    <property type="project" value="TreeGrafter"/>
</dbReference>
<evidence type="ECO:0000256" key="5">
    <source>
        <dbReference type="ARBA" id="ARBA00022842"/>
    </source>
</evidence>
<reference evidence="11" key="1">
    <citation type="submission" date="2017-02" db="EMBL/GenBank/DDBJ databases">
        <authorList>
            <person name="Varghese N."/>
            <person name="Submissions S."/>
        </authorList>
    </citation>
    <scope>NUCLEOTIDE SEQUENCE [LARGE SCALE GENOMIC DNA]</scope>
    <source>
        <strain evidence="11">USBA 833</strain>
    </source>
</reference>
<evidence type="ECO:0000256" key="1">
    <source>
        <dbReference type="ARBA" id="ARBA00001946"/>
    </source>
</evidence>
<comment type="similarity">
    <text evidence="2">Belongs to the phosphohexose mutase family.</text>
</comment>
<evidence type="ECO:0000313" key="11">
    <source>
        <dbReference type="Proteomes" id="UP000190105"/>
    </source>
</evidence>
<evidence type="ECO:0000259" key="9">
    <source>
        <dbReference type="Pfam" id="PF02880"/>
    </source>
</evidence>
<keyword evidence="11" id="KW-1185">Reference proteome</keyword>
<dbReference type="SUPFAM" id="SSF53738">
    <property type="entry name" value="Phosphoglucomutase, first 3 domains"/>
    <property type="match status" value="3"/>
</dbReference>
<dbReference type="OrthoDB" id="9806956at2"/>
<sequence length="507" mass="57010">MNYDLKKLINGTDIRGVAISNEEGLNVTLDKNSIELLSFSFAVWLSQKTCKKTNELKISVGMDSRLSGHDLKNAVVSGLCKTGAKVYDCGLSSTPSMFMTTIFDEFRCDGAIMLTASHLPYMYNGMKFFTINGGINKEDLEKIVDIAVEGRNSEKFNNETYARNVILKDLLSIYSDYLYNIIIKDFKGDLKDGELLKGSKIIVDAGNGVGGFFAHKILKKLGADIEGSQYLNPDGNFPGHIPNPEAKEAIESIKEAVLKNRAHLGIIFDTDVDRAAIIDENGNEINRNSLIALLSAIVLEQHPNSTIVTDSVTSNGLTEFIEKDLKGKHHRFKRGYKNVINEAIRLNSIGEECHLAIETSGHAALKENYFLDDGAYLICKILSKYIKLKKENKLIYDLIKNLKKPLESKEFRTKILKEDFKTIGNEIISNFSNYCSTIEGWNIVPKNYEGIRVNCENEKGWFLLRMSLHEPLLVLNIESDVPEGCENIKEKVNNYIKKYEESVKLFN</sequence>
<dbReference type="Proteomes" id="UP000190105">
    <property type="component" value="Unassembled WGS sequence"/>
</dbReference>
<dbReference type="InterPro" id="IPR005844">
    <property type="entry name" value="A-D-PHexomutase_a/b/a-I"/>
</dbReference>
<evidence type="ECO:0000256" key="2">
    <source>
        <dbReference type="ARBA" id="ARBA00010231"/>
    </source>
</evidence>
<evidence type="ECO:0000259" key="7">
    <source>
        <dbReference type="Pfam" id="PF02878"/>
    </source>
</evidence>
<dbReference type="InterPro" id="IPR005845">
    <property type="entry name" value="A-D-PHexomutase_a/b/a-II"/>
</dbReference>
<protein>
    <submittedName>
        <fullName evidence="10">Phosphomannomutase</fullName>
    </submittedName>
</protein>
<evidence type="ECO:0000259" key="8">
    <source>
        <dbReference type="Pfam" id="PF02879"/>
    </source>
</evidence>
<dbReference type="GO" id="GO:0046872">
    <property type="term" value="F:metal ion binding"/>
    <property type="evidence" value="ECO:0007669"/>
    <property type="project" value="UniProtKB-KW"/>
</dbReference>
<dbReference type="EMBL" id="FUYH01000006">
    <property type="protein sequence ID" value="SKA84563.1"/>
    <property type="molecule type" value="Genomic_DNA"/>
</dbReference>
<dbReference type="Pfam" id="PF02879">
    <property type="entry name" value="PGM_PMM_II"/>
    <property type="match status" value="1"/>
</dbReference>
<dbReference type="InterPro" id="IPR016055">
    <property type="entry name" value="A-D-PHexomutase_a/b/a-I/II/III"/>
</dbReference>
<dbReference type="AlphaFoldDB" id="A0A1T4X4I7"/>
<dbReference type="PANTHER" id="PTHR42946:SF1">
    <property type="entry name" value="PHOSPHOGLUCOMUTASE (ALPHA-D-GLUCOSE-1,6-BISPHOSPHATE-DEPENDENT)"/>
    <property type="match status" value="1"/>
</dbReference>
<dbReference type="InterPro" id="IPR005846">
    <property type="entry name" value="A-D-PHexomutase_a/b/a-III"/>
</dbReference>
<dbReference type="InterPro" id="IPR005841">
    <property type="entry name" value="Alpha-D-phosphohexomutase_SF"/>
</dbReference>
<keyword evidence="4" id="KW-0479">Metal-binding</keyword>
<dbReference type="InterPro" id="IPR050060">
    <property type="entry name" value="Phosphoglucosamine_mutase"/>
</dbReference>
<name>A0A1T4X4I7_9CLOT</name>
<dbReference type="InterPro" id="IPR036900">
    <property type="entry name" value="A-D-PHexomutase_C_sf"/>
</dbReference>
<evidence type="ECO:0000256" key="6">
    <source>
        <dbReference type="ARBA" id="ARBA00023235"/>
    </source>
</evidence>
<dbReference type="Gene3D" id="3.40.120.10">
    <property type="entry name" value="Alpha-D-Glucose-1,6-Bisphosphate, subunit A, domain 3"/>
    <property type="match status" value="3"/>
</dbReference>
<organism evidence="10 11">
    <name type="scientific">Caloramator quimbayensis</name>
    <dbReference type="NCBI Taxonomy" id="1147123"/>
    <lineage>
        <taxon>Bacteria</taxon>
        <taxon>Bacillati</taxon>
        <taxon>Bacillota</taxon>
        <taxon>Clostridia</taxon>
        <taxon>Eubacteriales</taxon>
        <taxon>Clostridiaceae</taxon>
        <taxon>Caloramator</taxon>
    </lineage>
</organism>
<dbReference type="CDD" id="cd03089">
    <property type="entry name" value="PMM_PGM"/>
    <property type="match status" value="1"/>
</dbReference>
<dbReference type="STRING" id="1147123.SAMN05443428_10632"/>
<keyword evidence="6" id="KW-0413">Isomerase</keyword>
<evidence type="ECO:0000313" key="10">
    <source>
        <dbReference type="EMBL" id="SKA84563.1"/>
    </source>
</evidence>
<dbReference type="GO" id="GO:0005975">
    <property type="term" value="P:carbohydrate metabolic process"/>
    <property type="evidence" value="ECO:0007669"/>
    <property type="project" value="InterPro"/>
</dbReference>
<proteinExistence type="inferred from homology"/>
<dbReference type="FunFam" id="3.40.120.10:FF:000010">
    <property type="entry name" value="phosphomannomutase/phosphoglucomutase isoform X1"/>
    <property type="match status" value="1"/>
</dbReference>
<dbReference type="PRINTS" id="PR00509">
    <property type="entry name" value="PGMPMM"/>
</dbReference>